<proteinExistence type="predicted"/>
<reference evidence="1 2" key="1">
    <citation type="journal article" date="2012" name="J. Bacteriol.">
        <title>Draft Genome Sequences for Two Metal-Reducing Pelosinus fermentans Strains Isolated from a Cr(VI)-Contaminated Site and for Type Strain R7.</title>
        <authorList>
            <person name="Brown S.D."/>
            <person name="Podar M."/>
            <person name="Klingeman D.M."/>
            <person name="Johnson C.M."/>
            <person name="Yang Z.K."/>
            <person name="Utturkar S.M."/>
            <person name="Land M.L."/>
            <person name="Mosher J.J."/>
            <person name="Hurt R.A.Jr."/>
            <person name="Phelps T.J."/>
            <person name="Palumbo A.V."/>
            <person name="Arkin A.P."/>
            <person name="Hazen T.C."/>
            <person name="Elias D.A."/>
        </authorList>
    </citation>
    <scope>NUCLEOTIDE SEQUENCE [LARGE SCALE GENOMIC DNA]</scope>
    <source>
        <strain evidence="1 2">B4</strain>
    </source>
</reference>
<accession>I9AZL1</accession>
<evidence type="ECO:0000313" key="2">
    <source>
        <dbReference type="Proteomes" id="UP000004324"/>
    </source>
</evidence>
<evidence type="ECO:0000313" key="1">
    <source>
        <dbReference type="EMBL" id="EIW18302.1"/>
    </source>
</evidence>
<protein>
    <submittedName>
        <fullName evidence="1">Uncharacterized protein</fullName>
    </submittedName>
</protein>
<comment type="caution">
    <text evidence="1">The sequence shown here is derived from an EMBL/GenBank/DDBJ whole genome shotgun (WGS) entry which is preliminary data.</text>
</comment>
<dbReference type="Proteomes" id="UP000004324">
    <property type="component" value="Unassembled WGS sequence"/>
</dbReference>
<dbReference type="AlphaFoldDB" id="I9AZL1"/>
<keyword evidence="2" id="KW-1185">Reference proteome</keyword>
<gene>
    <name evidence="1" type="ORF">FB4_3476</name>
</gene>
<sequence>MLKVVYKKKQPRLGGNVVARVYGLADSLKN</sequence>
<organism evidence="1 2">
    <name type="scientific">Pelosinus fermentans B4</name>
    <dbReference type="NCBI Taxonomy" id="1149862"/>
    <lineage>
        <taxon>Bacteria</taxon>
        <taxon>Bacillati</taxon>
        <taxon>Bacillota</taxon>
        <taxon>Negativicutes</taxon>
        <taxon>Selenomonadales</taxon>
        <taxon>Sporomusaceae</taxon>
        <taxon>Pelosinus</taxon>
    </lineage>
</organism>
<dbReference type="EMBL" id="AKVJ01000027">
    <property type="protein sequence ID" value="EIW18302.1"/>
    <property type="molecule type" value="Genomic_DNA"/>
</dbReference>
<name>I9AZL1_9FIRM</name>